<reference evidence="2 3" key="1">
    <citation type="submission" date="2017-11" db="EMBL/GenBank/DDBJ databases">
        <authorList>
            <person name="Seth-Smith MB H."/>
        </authorList>
    </citation>
    <scope>NUCLEOTIDE SEQUENCE [LARGE SCALE GENOMIC DNA]</scope>
    <source>
        <strain evidence="2">E</strain>
        <plasmid evidence="3">iv</plasmid>
    </source>
</reference>
<proteinExistence type="predicted"/>
<keyword evidence="1" id="KW-0472">Membrane</keyword>
<dbReference type="RefSeq" id="WP_137910205.1">
    <property type="nucleotide sequence ID" value="NZ_LR025745.1"/>
</dbReference>
<keyword evidence="1" id="KW-1133">Transmembrane helix</keyword>
<evidence type="ECO:0000313" key="3">
    <source>
        <dbReference type="Proteomes" id="UP000268684"/>
    </source>
</evidence>
<gene>
    <name evidence="2" type="ORF">BSTAB16_7689</name>
</gene>
<dbReference type="Proteomes" id="UP000268684">
    <property type="component" value="Plasmid IV"/>
</dbReference>
<sequence>MNAPLPGGLNAVKIATDHASRQPPGEAVGKDGMLSLDGVKQTLLALSASPELREAAVADLVIDLAKVVDSLNHVEKLIRATDEQLTGRLEEIRQAAEQFVAEAVRHEASFKGELAVKAAQLARREATEAVAAELIKLQQMIALQNRPRTSWRTIGMTVALTAAVTIMLVGTAITSFRHVIGGP</sequence>
<keyword evidence="3" id="KW-1185">Reference proteome</keyword>
<organism evidence="2 3">
    <name type="scientific">Burkholderia stabilis</name>
    <dbReference type="NCBI Taxonomy" id="95485"/>
    <lineage>
        <taxon>Bacteria</taxon>
        <taxon>Pseudomonadati</taxon>
        <taxon>Pseudomonadota</taxon>
        <taxon>Betaproteobacteria</taxon>
        <taxon>Burkholderiales</taxon>
        <taxon>Burkholderiaceae</taxon>
        <taxon>Burkholderia</taxon>
        <taxon>Burkholderia cepacia complex</taxon>
    </lineage>
</organism>
<dbReference type="EMBL" id="LR025745">
    <property type="protein sequence ID" value="VBB17470.1"/>
    <property type="molecule type" value="Genomic_DNA"/>
</dbReference>
<evidence type="ECO:0000313" key="2">
    <source>
        <dbReference type="EMBL" id="VBB17470.1"/>
    </source>
</evidence>
<keyword evidence="2" id="KW-0614">Plasmid</keyword>
<accession>A0AAJ5NL44</accession>
<keyword evidence="1" id="KW-0812">Transmembrane</keyword>
<dbReference type="AlphaFoldDB" id="A0AAJ5NL44"/>
<evidence type="ECO:0000256" key="1">
    <source>
        <dbReference type="SAM" id="Phobius"/>
    </source>
</evidence>
<feature type="transmembrane region" description="Helical" evidence="1">
    <location>
        <begin position="154"/>
        <end position="176"/>
    </location>
</feature>
<dbReference type="GeneID" id="39468098"/>
<name>A0AAJ5NL44_9BURK</name>
<geneLocation type="plasmid" evidence="3">
    <name>iv</name>
</geneLocation>
<protein>
    <submittedName>
        <fullName evidence="2">Uncharacterized protein</fullName>
    </submittedName>
</protein>